<keyword evidence="6" id="KW-0677">Repeat</keyword>
<feature type="domain" description="Ig-like" evidence="12">
    <location>
        <begin position="832"/>
        <end position="915"/>
    </location>
</feature>
<feature type="compositionally biased region" description="Basic and acidic residues" evidence="10">
    <location>
        <begin position="4878"/>
        <end position="4892"/>
    </location>
</feature>
<feature type="compositionally biased region" description="Basic and acidic residues" evidence="10">
    <location>
        <begin position="6700"/>
        <end position="6723"/>
    </location>
</feature>
<organism evidence="13 14">
    <name type="scientific">Rotaria magnacalcarata</name>
    <dbReference type="NCBI Taxonomy" id="392030"/>
    <lineage>
        <taxon>Eukaryota</taxon>
        <taxon>Metazoa</taxon>
        <taxon>Spiralia</taxon>
        <taxon>Gnathifera</taxon>
        <taxon>Rotifera</taxon>
        <taxon>Eurotatoria</taxon>
        <taxon>Bdelloidea</taxon>
        <taxon>Philodinida</taxon>
        <taxon>Philodinidae</taxon>
        <taxon>Rotaria</taxon>
    </lineage>
</organism>
<dbReference type="InterPro" id="IPR036179">
    <property type="entry name" value="Ig-like_dom_sf"/>
</dbReference>
<feature type="domain" description="Ig-like" evidence="12">
    <location>
        <begin position="1945"/>
        <end position="2037"/>
    </location>
</feature>
<feature type="compositionally biased region" description="Polar residues" evidence="10">
    <location>
        <begin position="568"/>
        <end position="579"/>
    </location>
</feature>
<evidence type="ECO:0008006" key="15">
    <source>
        <dbReference type="Google" id="ProtNLM"/>
    </source>
</evidence>
<feature type="region of interest" description="Disordered" evidence="10">
    <location>
        <begin position="4878"/>
        <end position="4905"/>
    </location>
</feature>
<dbReference type="InterPro" id="IPR013151">
    <property type="entry name" value="Immunoglobulin_dom"/>
</dbReference>
<dbReference type="PANTHER" id="PTHR35971">
    <property type="entry name" value="SI:DKEY-31G6.6"/>
    <property type="match status" value="1"/>
</dbReference>
<dbReference type="SUPFAM" id="SSF48065">
    <property type="entry name" value="DBL homology domain (DH-domain)"/>
    <property type="match status" value="1"/>
</dbReference>
<feature type="domain" description="Ig-like" evidence="12">
    <location>
        <begin position="1761"/>
        <end position="1845"/>
    </location>
</feature>
<evidence type="ECO:0000256" key="3">
    <source>
        <dbReference type="ARBA" id="ARBA00006692"/>
    </source>
</evidence>
<dbReference type="Gene3D" id="2.30.29.30">
    <property type="entry name" value="Pleckstrin-homology domain (PH domain)/Phosphotyrosine-binding domain (PTB)"/>
    <property type="match status" value="1"/>
</dbReference>
<feature type="domain" description="Ig-like" evidence="12">
    <location>
        <begin position="1673"/>
        <end position="1758"/>
    </location>
</feature>
<feature type="domain" description="Ig-like" evidence="12">
    <location>
        <begin position="2330"/>
        <end position="2409"/>
    </location>
</feature>
<evidence type="ECO:0000259" key="11">
    <source>
        <dbReference type="PROSITE" id="PS50010"/>
    </source>
</evidence>
<comment type="caution">
    <text evidence="13">The sequence shown here is derived from an EMBL/GenBank/DDBJ whole genome shotgun (WGS) entry which is preliminary data.</text>
</comment>
<feature type="region of interest" description="Disordered" evidence="10">
    <location>
        <begin position="4662"/>
        <end position="4706"/>
    </location>
</feature>
<feature type="domain" description="Ig-like" evidence="12">
    <location>
        <begin position="2824"/>
        <end position="2895"/>
    </location>
</feature>
<dbReference type="FunFam" id="2.60.40.10:FF:000107">
    <property type="entry name" value="Myosin, light chain kinase a"/>
    <property type="match status" value="2"/>
</dbReference>
<dbReference type="PANTHER" id="PTHR35971:SF5">
    <property type="entry name" value="OBSCURIN LIKE CYTOSKELETAL ADAPTOR 1"/>
    <property type="match status" value="1"/>
</dbReference>
<dbReference type="SUPFAM" id="SSF50729">
    <property type="entry name" value="PH domain-like"/>
    <property type="match status" value="1"/>
</dbReference>
<feature type="domain" description="Ig-like" evidence="12">
    <location>
        <begin position="2424"/>
        <end position="2493"/>
    </location>
</feature>
<evidence type="ECO:0000256" key="5">
    <source>
        <dbReference type="ARBA" id="ARBA00022553"/>
    </source>
</evidence>
<keyword evidence="5" id="KW-0597">Phosphoprotein</keyword>
<evidence type="ECO:0000256" key="2">
    <source>
        <dbReference type="ARBA" id="ARBA00004496"/>
    </source>
</evidence>
<dbReference type="SMART" id="SM00409">
    <property type="entry name" value="IG"/>
    <property type="match status" value="34"/>
</dbReference>
<accession>A0A816UIS9</accession>
<keyword evidence="9" id="KW-0393">Immunoglobulin domain</keyword>
<feature type="compositionally biased region" description="Basic and acidic residues" evidence="10">
    <location>
        <begin position="6748"/>
        <end position="6771"/>
    </location>
</feature>
<feature type="non-terminal residue" evidence="13">
    <location>
        <position position="1"/>
    </location>
</feature>
<feature type="compositionally biased region" description="Polar residues" evidence="10">
    <location>
        <begin position="1454"/>
        <end position="1463"/>
    </location>
</feature>
<evidence type="ECO:0000256" key="9">
    <source>
        <dbReference type="ARBA" id="ARBA00023319"/>
    </source>
</evidence>
<dbReference type="InterPro" id="IPR000219">
    <property type="entry name" value="DH_dom"/>
</dbReference>
<dbReference type="PROSITE" id="PS50835">
    <property type="entry name" value="IG_LIKE"/>
    <property type="match status" value="21"/>
</dbReference>
<dbReference type="EMBL" id="CAJNRE010012496">
    <property type="protein sequence ID" value="CAF2110917.1"/>
    <property type="molecule type" value="Genomic_DNA"/>
</dbReference>
<feature type="compositionally biased region" description="Basic and acidic residues" evidence="10">
    <location>
        <begin position="1294"/>
        <end position="1306"/>
    </location>
</feature>
<dbReference type="Pfam" id="PF00621">
    <property type="entry name" value="RhoGEF"/>
    <property type="match status" value="1"/>
</dbReference>
<feature type="region of interest" description="Disordered" evidence="10">
    <location>
        <begin position="5590"/>
        <end position="5610"/>
    </location>
</feature>
<feature type="region of interest" description="Disordered" evidence="10">
    <location>
        <begin position="5817"/>
        <end position="5842"/>
    </location>
</feature>
<dbReference type="Pfam" id="PF00047">
    <property type="entry name" value="ig"/>
    <property type="match status" value="1"/>
</dbReference>
<feature type="region of interest" description="Disordered" evidence="10">
    <location>
        <begin position="4313"/>
        <end position="4332"/>
    </location>
</feature>
<feature type="compositionally biased region" description="Polar residues" evidence="10">
    <location>
        <begin position="1418"/>
        <end position="1431"/>
    </location>
</feature>
<keyword evidence="8" id="KW-0539">Nucleus</keyword>
<dbReference type="Gene3D" id="2.60.40.10">
    <property type="entry name" value="Immunoglobulins"/>
    <property type="match status" value="30"/>
</dbReference>
<dbReference type="InterPro" id="IPR013783">
    <property type="entry name" value="Ig-like_fold"/>
</dbReference>
<feature type="domain" description="Ig-like" evidence="12">
    <location>
        <begin position="921"/>
        <end position="1005"/>
    </location>
</feature>
<evidence type="ECO:0000256" key="7">
    <source>
        <dbReference type="ARBA" id="ARBA00023157"/>
    </source>
</evidence>
<protein>
    <recommendedName>
        <fullName evidence="15">Muscle M-line assembly protein unc-89</fullName>
    </recommendedName>
</protein>
<dbReference type="InterPro" id="IPR013098">
    <property type="entry name" value="Ig_I-set"/>
</dbReference>
<feature type="compositionally biased region" description="Low complexity" evidence="10">
    <location>
        <begin position="1326"/>
        <end position="1341"/>
    </location>
</feature>
<name>A0A816UIS9_9BILA</name>
<dbReference type="InterPro" id="IPR003598">
    <property type="entry name" value="Ig_sub2"/>
</dbReference>
<feature type="compositionally biased region" description="Low complexity" evidence="10">
    <location>
        <begin position="6724"/>
        <end position="6733"/>
    </location>
</feature>
<feature type="compositionally biased region" description="Low complexity" evidence="10">
    <location>
        <begin position="6675"/>
        <end position="6685"/>
    </location>
</feature>
<feature type="compositionally biased region" description="Basic and acidic residues" evidence="10">
    <location>
        <begin position="6620"/>
        <end position="6635"/>
    </location>
</feature>
<feature type="compositionally biased region" description="Polar residues" evidence="10">
    <location>
        <begin position="5561"/>
        <end position="5572"/>
    </location>
</feature>
<dbReference type="PROSITE" id="PS50010">
    <property type="entry name" value="DH_2"/>
    <property type="match status" value="1"/>
</dbReference>
<feature type="region of interest" description="Disordered" evidence="10">
    <location>
        <begin position="521"/>
        <end position="579"/>
    </location>
</feature>
<feature type="compositionally biased region" description="Basic and acidic residues" evidence="10">
    <location>
        <begin position="6458"/>
        <end position="6467"/>
    </location>
</feature>
<dbReference type="SMART" id="SM00408">
    <property type="entry name" value="IGc2"/>
    <property type="match status" value="21"/>
</dbReference>
<evidence type="ECO:0000259" key="12">
    <source>
        <dbReference type="PROSITE" id="PS50835"/>
    </source>
</evidence>
<feature type="region of interest" description="Disordered" evidence="10">
    <location>
        <begin position="5734"/>
        <end position="5753"/>
    </location>
</feature>
<evidence type="ECO:0000256" key="1">
    <source>
        <dbReference type="ARBA" id="ARBA00004123"/>
    </source>
</evidence>
<proteinExistence type="inferred from homology"/>
<feature type="compositionally biased region" description="Basic and acidic residues" evidence="10">
    <location>
        <begin position="6550"/>
        <end position="6573"/>
    </location>
</feature>
<feature type="region of interest" description="Disordered" evidence="10">
    <location>
        <begin position="5552"/>
        <end position="5574"/>
    </location>
</feature>
<dbReference type="InterPro" id="IPR052385">
    <property type="entry name" value="Obscurin/Obscurin-like_Reg"/>
</dbReference>
<feature type="compositionally biased region" description="Polar residues" evidence="10">
    <location>
        <begin position="1373"/>
        <end position="1391"/>
    </location>
</feature>
<feature type="domain" description="Ig-like" evidence="12">
    <location>
        <begin position="727"/>
        <end position="822"/>
    </location>
</feature>
<evidence type="ECO:0000256" key="10">
    <source>
        <dbReference type="SAM" id="MobiDB-lite"/>
    </source>
</evidence>
<dbReference type="GO" id="GO:0005737">
    <property type="term" value="C:cytoplasm"/>
    <property type="evidence" value="ECO:0007669"/>
    <property type="project" value="UniProtKB-SubCell"/>
</dbReference>
<gene>
    <name evidence="13" type="ORF">MBJ925_LOCUS24126</name>
</gene>
<evidence type="ECO:0000313" key="13">
    <source>
        <dbReference type="EMBL" id="CAF2110917.1"/>
    </source>
</evidence>
<feature type="compositionally biased region" description="Polar residues" evidence="10">
    <location>
        <begin position="4676"/>
        <end position="4687"/>
    </location>
</feature>
<dbReference type="Proteomes" id="UP000663824">
    <property type="component" value="Unassembled WGS sequence"/>
</dbReference>
<feature type="domain" description="Ig-like" evidence="12">
    <location>
        <begin position="1012"/>
        <end position="1104"/>
    </location>
</feature>
<dbReference type="Pfam" id="PF22697">
    <property type="entry name" value="SOS1_NGEF_PH"/>
    <property type="match status" value="1"/>
</dbReference>
<feature type="compositionally biased region" description="Polar residues" evidence="10">
    <location>
        <begin position="6437"/>
        <end position="6447"/>
    </location>
</feature>
<feature type="domain" description="Ig-like" evidence="12">
    <location>
        <begin position="3010"/>
        <end position="3081"/>
    </location>
</feature>
<dbReference type="SUPFAM" id="SSF48726">
    <property type="entry name" value="Immunoglobulin"/>
    <property type="match status" value="32"/>
</dbReference>
<feature type="domain" description="Ig-like" evidence="12">
    <location>
        <begin position="1875"/>
        <end position="1941"/>
    </location>
</feature>
<sequence>MSSPTWNPVSLSSFIFNRDRYRRSVSEQTHTITTHEYHSYRRTESPCRHRNYCEHCPCISCRRYRQPSYRHHMSRRQASGFMPEGRQEFYSSAHSVRDEVRRGTPTDIGISLNPYHQRSSQSEYHHHQQQQRQWRQQQVYQPHHFHDNTEYERQRPEHLLQINRRSTREVQPNDQAVPSAINASRYDEAVIKRRYAFADILESERSYVADLQRIIEIYLYELTRQECPWFVKEKKDLLFSNIEDIFAFHKVLFLNDLTNTIEHDPNELAYVFLRRRDQFLNLYSQYMYDRERSEHVLQTNPNIQRYFDELIQRLGLQTSDLTLNNLLNRPIQRLEKYKNILQEMIKYTNRMREDSTILQQAYTMISNVLNEARQRDATELIDNLPFTNEELGDLKRHDAILIKTADHDLDSVNESGTRLRERFLYLYRHKIVLCRRKRVDSRLEARSLVFKQSYNTNEITFIQENFPDDDKRFEITFNDNERATFYARNAFSKMSLVRSLRDNLKSLGFVEEIEMIETTEIEDDTRPKRSATKKRSMDVLESTTFEQQKRGRSSGQTTSGTSDFYSVGSETESSYQTAGENDDFKPKFLKKLNDTLATEGDFVTLECIVISTTPVYATWFKNNIPLQDSADCRLIQEDKRFQLVVKEAFVEDGGVYSIKISNHAGTVLCSCKLFVREEVSDERTIRDDLVIREGSSPEAKKDATDNEDELRIIELAYDQPGGYKVTPHVGRAPIFLQPLMPIISKAGDIVTLKCTATATPMPSATWYKNSLEIQPGGRCSVFHDQKGTFSLVISDALPQDSGSYEITVRNQYGTANSKTNLQILERESVFIPIPITRVSTEENGTAKLSCAVKRPDVFVDWYKGDEVLFNGPQEENLKYKRIDDGLQRELIVKNVSIDDQGDYVCQADKYRVTLHLNVQGPAAEFVRPLENIEVTENNEAVFECQLSKEDAQVEWWFRGMPIVSSQHHLSASRGYIHQLIIPKVAMSDEGEYSIRVDNKNTSTAQLFVKEQPIIFRRPLRSQTVEESSLTISNNAVFECELNKPLKQMLWFKSNVQHLIPSDKYQVESFANGLIHRLTIRNVTLRDDGEYTASTGLNTSQARLAIEPLLPIFVVPLMDARANTRESVKLSCETSNPCQVIWMHRGKKIIENNYKYTIGDFNNTTLHTLDIDSLDLRDQGEVLCSIAQHPSVSTTCQLLVEDAQNRSSFYTPLKPFMEFVRGQDATLDCETYESTYFQWLKDGSTLMATSNKFRTLGDDKHSTLVIKQFNEYDEGVYTCVTREGQATSTTVRTISQRERTPRSEERFGSYMKIDSPRTSRTPELGGYRSSLSPSSSRYVPSLGVDDERQRSPRVEETRRTKKITIQETSEQRLPPTTKTSTATFRPSASPSPQREYARSGYASGTSPERERRSVPRHFSPSTTTYKSSNQLQEFGHYIDRSSKSPSPSPTRKTSITYANINTSAKMPPVYEEQDEHQRHRSSVTFSPSRSPARQPPPRLSTSAERRIVAMQIPISPTSSRHELKHAPYRDESIPEEHIQFLDSETYDKQTPIFRSEEPYGLNTSSIQITETLPMIHITQPLVDTRVEQGKPLRLVVETSQPSSEAMWFKTDAYSTTPNLAKKLDEDGKYHMIAQGTRHILIVPNATPDDNGEYICRIQNAMTRAQVQVTNEDLQFIRRLPQSIDVIGGRDIIIECEMNKLDTQAIWKKDNEFIRNPQKFIPISENKKHKLIIKDATSEDSGLYTVIVNDLESTTYVNVTPEPLLILKPLQDQHVHSGDTVTFTCVCSKTPKTVQWYLNGYALPIHERYQPNIIDREIQLTIDNVQESDIGTITCCLNNTITTANLTLDDKDTTLKFIKLLEDDDTGNIQVDSPFMLECRTNRPTYQIRWFKDNREISQYDQVMKTISDGCTHVLQISRAQPEHSGRYRCVVADILETSCHITVREPDYRFTQPLPSNIQFSPQTDRSLTLDAALNRKPAQVQWFKNSIEIFPSRKYELVNEHHVIALIVHDLASDDQGLYRCIIANGQATSECQVSMNLMTENDRRLIKPLEDQNIYVHDTCSLNVQFQGDAPDVKWYKNGQEIYPSQKYRLVQHGNEQTLLIDDCQLIHDQAYYSLRLVTNPKLDLTSCYVQIKDKYVNITKPLEPQRCILGQEQQVQFDCETTPTDKNPVWFFNNRQIDNTSKYELISTDNTHHLLFVHQPELSDQGQYTISFPESDQSSTANLQVLQTPSTLEFIQPLDDTFLCEEGDNFVLVTRTNKPAHVSWMKNGYRLSMKPKLDSLPTNEHRLTIEKAQKLDHEGIYTCIIDTNNVATQCHVKILERELQLIQPLPKQLRLNEHDTLTLICETNRKPKKVQWFKDQSNIPLETNNSLMIINADETCTLIINSANKFDSGTYICRLEDRLSTVSDVKIQESASQFIDGPQSYLVWRRREDGPVANISCTLNKPNVPVKWFRENQEIRPEFNDKYEIISEGAIQCLLIHDVQKDDSSKYVVSLGSTYRACHLEVIDDTGISTDDEGLDRLLQPLASPQRQEVLEGDSLTIEVSPDNALQPMLPNQFRLLKNNRPIIDDSHIQLERDNESIDSNRWLIRLVDVDLNDSGVYSIEINNQIRQDLLDLFVKKRPVQRQFITLPKDEFYLHETITLECKFERPIKTKSLPPTWFKNGSPIQPTNHQLINIESSTTDGSTKYSLTIQNVEFSDEGVYELRSDYLIVETPFIRIVEKPIQAATVRTVTEGDSLQVDVNIDQNEYQQISPDNLLGQITILKDNRPIINKPEINKWFDGKQFKLELKNLSLNDRGLYEIDIQGQRSPICLLDVKERQPEVFLLDLDRNTFDEGETIRLACTFPQRPGPISNWFKDGQLIHPNENVQLIDENNTFTIIIRNAKRTDSGVYEVRIGSVIARAPMIHVIPKQPQQQDIPTQNIREGDTVTLSVEGLQANVRPQDIQLLKNGKPIMPSQKPKTSIKREDDKLRIILQTLALDDSALYSVKIQNEIHPLAQIEVEPRQPEIQEMQLEQDTFYVGDTVTLDLEFTNEPTEQPRWAKDSVPLRNNDRVTIENTGNRVSLIVRDLRLDDAGIYEVQSGPLIVRTPFINIVERPQDITEIVDETVTYTITPNLPLPPVDAKVCTIKEGDDVTLKIGSSTPLTINDVELFKNGQPLQTDNETRKHLHLEQYGDKDVRLSITDARLIDAGDYSAFINNTLQPIIKLDVQPREMQIQMINLPQDTFNETETLKIDCQFPQSNINKDYKWYKDNQLLRPNDRLEIKKDALNDSLIIHNLQMTDAGVYELKNQNTILRTPPIKIIPSEKKIDVHELRPQVNSKLVHEGDTVTFELTPNFDVPLNKIELFHEKNPITHEPYVHMKKDYKTNSITVQIEDIKIPDQGLYTAIVQGQSVPLAELIVEPRPTIIQDMDLPKDVFYTDERLELECEFPQVPKGDQPKWFKNNQTLQSTPNVHLLTENQGRKHSLIIDHLKPEDTGQYELRVKGLIVRTPLIRVIQRDQPQIDEQPTPYIVTEVEDGQDQDKLKPETLQRRLSNVVIEDITNKENTLLEPTSRENTQRVQEGDSIQLKVVSTLDVKPNQFRLIHDGAPVDMKKRSSIVIDRVSPGTYAVSLLNLRVSDSGLYEYQIEGAPTPKHLVTLYVEPRQVKEKVLDLPQTTFNVGESILFKVDFDEHDQINETPKWYKNEMCISMNASPRHKQTTDHINRTHTFEIYNLQLEDSGVYEMRTPNLSVKTPEIKIIPQQGPKPTEEEVRPQEVVRQSSVTIDMKKPQEQLQESQPVEEFQPIKENIPVHEVTEGDMMHLTVEKPTTVNLSDIKLYKNNQPLLTSKNIHTETTSPTTLDIKFSPVELIDCGYYSISIRDQIQPIMQLNVREKPIQRQIMNLPQDTFLENETLTIECKFDSKPDTEFIWTKDGSILLNDSRINIKQKNETFSLVIKDLKLSDQGVYSLESKYLILDTPFIIILPKPQPQQQPTVQIEHDETIVNIQPNVTVIDKEGKIEEITVTEQPLEQTLAPTAQIESEDNKLDEKVTATTTVEQQETSFQVNASATKPEQTTEDIIAQTQELIPTEQVVEIKPVTVEEIIEQTIVTSVEQPEPVIESQDNKVVTTTQVEEQPLLQATVGATSIQPETEGYQFVKLANENVEEIKAIEKLLTSTQVNSNEKPTINKGQLDDTKLKITEIATDTENNDEKNVRTTDTTNSKESMNPVVTVEQETVQTENLQILKVGEKHITTTVSDNQILSEIPINTINAQKRNLEILNVDEQTTEYEFVKKPDSGNTIVEDAISQEPVSLVTIDTSPIIHEVTHEQKKTEKHTKTSTETESTTKNILKQADEPIPLLLEQECVMSSTKEQTMTNDVNVLESRQLPEKLAQEVHNTEQNDIPTLETPTTKLEAPKVTVESVEPIRTLVDHSLPKQTTQIQEDFSAIEKSDKGQPILYDDLFTNETMQPVQQTTSTIIEEPLRTSNSTEQNQEPEEIRTESIIQQVTTAENISEENSETKTANTEEFTIGEKNIHEYKTAVDAKQEHTAATTSTTGVEIDDTLTLTPLLDEEPATRVSEVATTEPHEIPIGGKHNIPGTVNIPTEKQFSIDEMNKIEIIPAIGQTIDTTETEQTVLNAIFSEIKRETKSDENVSPTEQITTTTVTIEEFAINEDVTEEKKASVDEQPKETTNTETVSITEETAEDTPMSTAPLATGKSETAKVIAEEEGVPTNEQPKRTNGIDMILTTRETVEDTLMSTASLAEEKPEVESTPRVSDQNTTELSMKPVADEQIDEKHTTEQVLPKTETEPIVNEEVTEIETIRTIDDTVSETARQDIVQNAIFSEIEEEKKSQENVFPKERVTTNEDFKDKKIDTPTVTIEQLPTNEVLTEEKKASADKQLKETTDTETVPTTEETTEDTLVYPAPLVVGNTGVESTLRALDEDTVELNQKPLADHEISTETEKPIVPEQFTKPETISTVDQTNDMTDSEQTITNAIFSDIEKETKLDENVSPTEQVTTSEDFNDEKSEISTMTIEELIISEDVTEEKKGAIDEQSKLATDTGTIQTTVPLAKEKLETTTGAVEQLTTTKDINEEQKILLDEQLKEAAETEMILPTEEIIDDTVIPKASVAEEISKVETVKSAPQVSDVATSAQIEKLVVDQPIEKHLSEIEKNMQNEKVTEVQQISRTEHTVDDVVVVPEITENAKTGDIVPIVEQIIFVETFSEENPEKPGTMTVEEPTTIEEIHNKEETSICQQQKHSTETTLTTEEGIDETLTVKTPVAQETLTTQVIDSTPHFVEEETMKQTENPIIDHVIETKPRKGEILPINENVATENPITKDEITTIETIPITEEALSTIMGEEIIESIVSTSVKEELQPRETFSNDEQLTTIQHIDDAKSQTTQVPMEENVATKEANAEENVATKEANAEENVATKEANAEENVTVDEEQKYPSQVATETATALTTEEQIADTLTPKTQLVSEIPTVQTVELEPHVFEKETMKQLQKPIEDQQSRENSTVEKTLPTTEYTSTEKNVVQDDSTTIETTQTGAETEKVVPNVIFPKIEEQSKSDETVSQTEQTTTNEDLAEEKPEIATVATKEFTSNEGVTEEEKVPVHEQQKETAENDINTISNTREHVKETSIPKTRLFKNTSEAEDVGSISPVFEDEATKELEKPSLSEQYEEMTMVGGTFSRAPVTVIEKKASSAEQVSPKISVSSEEVSAFLGVPTIMQHSSTVATNEIIEEDVSSGKNDAHKPIGKSSNVEPNMNIGELLEQGKLKNVPDEQALEKNAPLELMQETLKQSPGETNTMDETLIHKTVEIESIPALEPAEEEQAADVATESSSHNRQDAPEVAVDNEDATVVSEAHMHDHQKQLKVFELPVQRVQENSDVTVTIQVPISTNLVLLKDGIQQSLSDHVEFTPISYNSVQLNIKKVKLDDEGEYVIQIDETQQPIMKLQVTPAPVIRQEMQLPKTEFNQNETLTIACQFDASPEEPFIFLHNDQPIVPDSRVTTVAEDNKYTITVKDLRPDEDGGVYTLKSDHLILDTPNITVVPQEKKPDIETKTIEEELVFIVPDQAQSQPATQTEEEQVTKILEETKPEEKSEIPIQEVEATTTVTLTVQLPESTLHKEVILLKNNEELNPSEHIKVTKTSPTTIEIQIIRAKPDDEGKYSVLVDGKEQPVMQLKVIPKPVIHQIMELPQTKFKEGETLTIKCQFDTIPEETFEFLRNGIPLTPDDRISTKVEDNTYTITVKDLRPDEDEGVYTLKSDHLILDTPSISVTGTNRKEEKPEVVDVVEEIEEEIIVVEPINQQELVDVEVLKIQSGKLTEVSTTTTVTDETVQDASINMETNVTTVEDGPMDLPTVTGKFETQEAVIEEKQPETITFAPVEQEEKTVNETVDNDLPATITQKLEEEVTQIKMIQKQPNETEETTTFTSRTPTDSEDNPELNNPNANQATLGMKEQQTEEENAKPHKFEEPNPIQQEEQTTVKEEILTPTDGGKTEITEETSTPVEQERPAEAVEKASTPLQEEKPETFLEETSTPPKDEQPVPVVNGMTTPVKEEKPKPTDDEKPVPTDDEKTVSTDEENPVAVVEATSTPVDDEQAVPILQEAPTPAEEEELKPFAQETSKPVEEDQSKQTEDEKQVPVVHETTMPVEEEQEKPTEDEKPIAIVEETSTPAEDEQPVPVLPETTTPVEEEKPVVVAQETSKPVEEDQPKTTDDEKTVPTDEEKPVPVLEETLTPVEEETPLVVAQETSKPVEEDQPKATDDEKTVPTDEEKPVPVLEETDPKS</sequence>
<keyword evidence="4" id="KW-0963">Cytoplasm</keyword>
<comment type="similarity">
    <text evidence="3">Belongs to the protein kinase superfamily. CAMK Ser/Thr protein kinase family.</text>
</comment>
<feature type="domain" description="Ig-like" evidence="12">
    <location>
        <begin position="3215"/>
        <end position="3290"/>
    </location>
</feature>
<feature type="compositionally biased region" description="Basic and acidic residues" evidence="10">
    <location>
        <begin position="5597"/>
        <end position="5610"/>
    </location>
</feature>
<evidence type="ECO:0000256" key="6">
    <source>
        <dbReference type="ARBA" id="ARBA00022737"/>
    </source>
</evidence>
<dbReference type="Pfam" id="PF07679">
    <property type="entry name" value="I-set"/>
    <property type="match status" value="17"/>
</dbReference>
<dbReference type="CDD" id="cd00160">
    <property type="entry name" value="RhoGEF"/>
    <property type="match status" value="1"/>
</dbReference>
<reference evidence="13" key="1">
    <citation type="submission" date="2021-02" db="EMBL/GenBank/DDBJ databases">
        <authorList>
            <person name="Nowell W R."/>
        </authorList>
    </citation>
    <scope>NUCLEOTIDE SEQUENCE</scope>
</reference>
<feature type="domain" description="Ig-like" evidence="12">
    <location>
        <begin position="1189"/>
        <end position="1294"/>
    </location>
</feature>
<feature type="domain" description="Ig-like" evidence="12">
    <location>
        <begin position="6180"/>
        <end position="6268"/>
    </location>
</feature>
<dbReference type="InterPro" id="IPR055251">
    <property type="entry name" value="SOS1_NGEF_PH"/>
</dbReference>
<feature type="compositionally biased region" description="Basic and acidic residues" evidence="10">
    <location>
        <begin position="4313"/>
        <end position="4326"/>
    </location>
</feature>
<dbReference type="Pfam" id="PF13927">
    <property type="entry name" value="Ig_3"/>
    <property type="match status" value="1"/>
</dbReference>
<comment type="subcellular location">
    <subcellularLocation>
        <location evidence="2">Cytoplasm</location>
    </subcellularLocation>
    <subcellularLocation>
        <location evidence="1">Nucleus</location>
    </subcellularLocation>
</comment>
<dbReference type="InterPro" id="IPR035899">
    <property type="entry name" value="DBL_dom_sf"/>
</dbReference>
<dbReference type="FunFam" id="2.60.40.10:FF:000050">
    <property type="entry name" value="Titin isoform B"/>
    <property type="match status" value="1"/>
</dbReference>
<feature type="region of interest" description="Disordered" evidence="10">
    <location>
        <begin position="1289"/>
        <end position="1501"/>
    </location>
</feature>
<feature type="domain" description="Ig-like" evidence="12">
    <location>
        <begin position="3881"/>
        <end position="3954"/>
    </location>
</feature>
<feature type="domain" description="DH" evidence="11">
    <location>
        <begin position="192"/>
        <end position="375"/>
    </location>
</feature>
<feature type="domain" description="Ig-like" evidence="12">
    <location>
        <begin position="2625"/>
        <end position="2706"/>
    </location>
</feature>
<feature type="compositionally biased region" description="Basic and acidic residues" evidence="10">
    <location>
        <begin position="6503"/>
        <end position="6512"/>
    </location>
</feature>
<feature type="domain" description="Ig-like" evidence="12">
    <location>
        <begin position="2215"/>
        <end position="2321"/>
    </location>
</feature>
<dbReference type="Gene3D" id="1.20.900.10">
    <property type="entry name" value="Dbl homology (DH) domain"/>
    <property type="match status" value="1"/>
</dbReference>
<feature type="domain" description="Ig-like" evidence="12">
    <location>
        <begin position="586"/>
        <end position="686"/>
    </location>
</feature>
<feature type="domain" description="Ig-like" evidence="12">
    <location>
        <begin position="3409"/>
        <end position="3488"/>
    </location>
</feature>
<dbReference type="InterPro" id="IPR007110">
    <property type="entry name" value="Ig-like_dom"/>
</dbReference>
<dbReference type="GO" id="GO:0005634">
    <property type="term" value="C:nucleus"/>
    <property type="evidence" value="ECO:0007669"/>
    <property type="project" value="UniProtKB-SubCell"/>
</dbReference>
<feature type="region of interest" description="Disordered" evidence="10">
    <location>
        <begin position="6410"/>
        <end position="6782"/>
    </location>
</feature>
<dbReference type="InterPro" id="IPR003599">
    <property type="entry name" value="Ig_sub"/>
</dbReference>
<dbReference type="InterPro" id="IPR011993">
    <property type="entry name" value="PH-like_dom_sf"/>
</dbReference>
<feature type="compositionally biased region" description="Low complexity" evidence="10">
    <location>
        <begin position="1442"/>
        <end position="1453"/>
    </location>
</feature>
<feature type="compositionally biased region" description="Basic and acidic residues" evidence="10">
    <location>
        <begin position="4664"/>
        <end position="4675"/>
    </location>
</feature>
<dbReference type="SMART" id="SM00325">
    <property type="entry name" value="RhoGEF"/>
    <property type="match status" value="1"/>
</dbReference>
<evidence type="ECO:0000256" key="8">
    <source>
        <dbReference type="ARBA" id="ARBA00023242"/>
    </source>
</evidence>
<feature type="domain" description="Ig-like" evidence="12">
    <location>
        <begin position="1572"/>
        <end position="1668"/>
    </location>
</feature>
<dbReference type="GO" id="GO:0005085">
    <property type="term" value="F:guanyl-nucleotide exchange factor activity"/>
    <property type="evidence" value="ECO:0007669"/>
    <property type="project" value="InterPro"/>
</dbReference>
<dbReference type="CDD" id="cd00096">
    <property type="entry name" value="Ig"/>
    <property type="match status" value="11"/>
</dbReference>
<evidence type="ECO:0000256" key="4">
    <source>
        <dbReference type="ARBA" id="ARBA00022490"/>
    </source>
</evidence>
<feature type="compositionally biased region" description="Low complexity" evidence="10">
    <location>
        <begin position="553"/>
        <end position="562"/>
    </location>
</feature>
<keyword evidence="7" id="KW-1015">Disulfide bond</keyword>
<evidence type="ECO:0000313" key="14">
    <source>
        <dbReference type="Proteomes" id="UP000663824"/>
    </source>
</evidence>
<feature type="compositionally biased region" description="Basic and acidic residues" evidence="10">
    <location>
        <begin position="1344"/>
        <end position="1357"/>
    </location>
</feature>